<organism evidence="1">
    <name type="scientific">hydrocarbon metagenome</name>
    <dbReference type="NCBI Taxonomy" id="938273"/>
    <lineage>
        <taxon>unclassified sequences</taxon>
        <taxon>metagenomes</taxon>
        <taxon>ecological metagenomes</taxon>
    </lineage>
</organism>
<evidence type="ECO:0000313" key="1">
    <source>
        <dbReference type="EMBL" id="KUG02900.1"/>
    </source>
</evidence>
<evidence type="ECO:0008006" key="2">
    <source>
        <dbReference type="Google" id="ProtNLM"/>
    </source>
</evidence>
<dbReference type="Gene3D" id="3.40.50.10320">
    <property type="entry name" value="LmbE-like"/>
    <property type="match status" value="1"/>
</dbReference>
<comment type="caution">
    <text evidence="1">The sequence shown here is derived from an EMBL/GenBank/DDBJ whole genome shotgun (WGS) entry which is preliminary data.</text>
</comment>
<gene>
    <name evidence="1" type="ORF">ASZ90_019674</name>
</gene>
<dbReference type="EMBL" id="LNQE01001901">
    <property type="protein sequence ID" value="KUG02900.1"/>
    <property type="molecule type" value="Genomic_DNA"/>
</dbReference>
<name>A0A0W8E2P3_9ZZZZ</name>
<dbReference type="PANTHER" id="PTHR12993">
    <property type="entry name" value="N-ACETYLGLUCOSAMINYL-PHOSPHATIDYLINOSITOL DE-N-ACETYLASE-RELATED"/>
    <property type="match status" value="1"/>
</dbReference>
<reference evidence="1" key="1">
    <citation type="journal article" date="2015" name="Proc. Natl. Acad. Sci. U.S.A.">
        <title>Networks of energetic and metabolic interactions define dynamics in microbial communities.</title>
        <authorList>
            <person name="Embree M."/>
            <person name="Liu J.K."/>
            <person name="Al-Bassam M.M."/>
            <person name="Zengler K."/>
        </authorList>
    </citation>
    <scope>NUCLEOTIDE SEQUENCE</scope>
</reference>
<dbReference type="AlphaFoldDB" id="A0A0W8E2P3"/>
<dbReference type="GO" id="GO:0016811">
    <property type="term" value="F:hydrolase activity, acting on carbon-nitrogen (but not peptide) bonds, in linear amides"/>
    <property type="evidence" value="ECO:0007669"/>
    <property type="project" value="TreeGrafter"/>
</dbReference>
<dbReference type="PANTHER" id="PTHR12993:SF11">
    <property type="entry name" value="N-ACETYLGLUCOSAMINYL-PHOSPHATIDYLINOSITOL DE-N-ACETYLASE"/>
    <property type="match status" value="1"/>
</dbReference>
<proteinExistence type="predicted"/>
<protein>
    <recommendedName>
        <fullName evidence="2">PIG-L family deacetylase</fullName>
    </recommendedName>
</protein>
<dbReference type="InterPro" id="IPR003737">
    <property type="entry name" value="GlcNAc_PI_deacetylase-related"/>
</dbReference>
<dbReference type="SUPFAM" id="SSF102588">
    <property type="entry name" value="LmbE-like"/>
    <property type="match status" value="1"/>
</dbReference>
<dbReference type="InterPro" id="IPR024078">
    <property type="entry name" value="LmbE-like_dom_sf"/>
</dbReference>
<accession>A0A0W8E2P3</accession>
<sequence length="212" mass="24084">MGGYIHGACQNGAIVRIILVTDGNKHGLKEKRYAEFIEATALLGISSGQLVFWEYYDGGLKAGENRLFKQVEVEINNFDPAVVLYPHPSDRHSDHSVLGSIIEEVLSILPEPRSSVLAYRYLIHYWFFPLPRILVKDGSLIPPGKLMGLNHQWQQYILTPAAKQIKKAAVYKYRSQLKNPFLIPLLLGFIRPNELLENWSSCTENLSEQEFS</sequence>
<dbReference type="Pfam" id="PF02585">
    <property type="entry name" value="PIG-L"/>
    <property type="match status" value="1"/>
</dbReference>